<dbReference type="PROSITE" id="PS50118">
    <property type="entry name" value="HMG_BOX_2"/>
    <property type="match status" value="1"/>
</dbReference>
<evidence type="ECO:0000256" key="1">
    <source>
        <dbReference type="ARBA" id="ARBA00004123"/>
    </source>
</evidence>
<feature type="domain" description="HMG box" evidence="6">
    <location>
        <begin position="133"/>
        <end position="201"/>
    </location>
</feature>
<dbReference type="SMART" id="SM00398">
    <property type="entry name" value="HMG"/>
    <property type="match status" value="1"/>
</dbReference>
<dbReference type="GO" id="GO:0006357">
    <property type="term" value="P:regulation of transcription by RNA polymerase II"/>
    <property type="evidence" value="ECO:0007669"/>
    <property type="project" value="TreeGrafter"/>
</dbReference>
<dbReference type="PANTHER" id="PTHR45781">
    <property type="entry name" value="AGAP000281-PA"/>
    <property type="match status" value="1"/>
</dbReference>
<feature type="DNA-binding region" description="HMG box" evidence="4">
    <location>
        <begin position="133"/>
        <end position="201"/>
    </location>
</feature>
<dbReference type="GO" id="GO:0031490">
    <property type="term" value="F:chromatin DNA binding"/>
    <property type="evidence" value="ECO:0007669"/>
    <property type="project" value="TreeGrafter"/>
</dbReference>
<dbReference type="SUPFAM" id="SSF47095">
    <property type="entry name" value="HMG-box"/>
    <property type="match status" value="1"/>
</dbReference>
<name>A0A9D4SUL9_RHISA</name>
<gene>
    <name evidence="7" type="ORF">HPB52_015617</name>
</gene>
<comment type="subcellular location">
    <subcellularLocation>
        <location evidence="1">Nucleus</location>
    </subcellularLocation>
</comment>
<evidence type="ECO:0000259" key="6">
    <source>
        <dbReference type="PROSITE" id="PS50118"/>
    </source>
</evidence>
<dbReference type="EMBL" id="JABSTV010001252">
    <property type="protein sequence ID" value="KAH7947762.1"/>
    <property type="molecule type" value="Genomic_DNA"/>
</dbReference>
<evidence type="ECO:0000313" key="8">
    <source>
        <dbReference type="Proteomes" id="UP000821837"/>
    </source>
</evidence>
<dbReference type="InterPro" id="IPR051365">
    <property type="entry name" value="TOX_HMG-box_domain"/>
</dbReference>
<keyword evidence="3 4" id="KW-0539">Nucleus</keyword>
<feature type="compositionally biased region" description="Polar residues" evidence="5">
    <location>
        <begin position="65"/>
        <end position="81"/>
    </location>
</feature>
<sequence>MYSPGLGPTHQSGRRALYPATFRNMAPYEDAYLDQDMAYPILQPPSQDPFVDTPSMLSGIVPMSDQVSDGSSPLSNHTASANGCDGEDSDDTSPFAKLLPSTEILADNDDDEGSSTDDVGIMHKPVQRDVKDPQRPVSAYALFFRDTQAAIKLQNPHASFAEVSQIVASMWKGLEPEHKLAYKRKTKAAKIEYRRNIAEYRSRISMNGAADHLDISRRSGYMSSPPGAMRTPPRDDMSPLQNSNPLLSSAMDDGSPRDYMDVASPEDVLSTQQQPRQQPPMTLHSVSMFQKPKQLSMMPKQCSPQQVRMHSPQALALCCASDRQPVRSPSLCNQTPGCGGVMPNNHCRMPTITFTRCRRSGCPNPPVPSQEWDVEFCSSECVILHCKAVFAGWVAQRQIADRLLPQ</sequence>
<dbReference type="Proteomes" id="UP000821837">
    <property type="component" value="Chromosome 6"/>
</dbReference>
<dbReference type="GO" id="GO:0005634">
    <property type="term" value="C:nucleus"/>
    <property type="evidence" value="ECO:0007669"/>
    <property type="project" value="UniProtKB-SubCell"/>
</dbReference>
<organism evidence="7 8">
    <name type="scientific">Rhipicephalus sanguineus</name>
    <name type="common">Brown dog tick</name>
    <name type="synonym">Ixodes sanguineus</name>
    <dbReference type="NCBI Taxonomy" id="34632"/>
    <lineage>
        <taxon>Eukaryota</taxon>
        <taxon>Metazoa</taxon>
        <taxon>Ecdysozoa</taxon>
        <taxon>Arthropoda</taxon>
        <taxon>Chelicerata</taxon>
        <taxon>Arachnida</taxon>
        <taxon>Acari</taxon>
        <taxon>Parasitiformes</taxon>
        <taxon>Ixodida</taxon>
        <taxon>Ixodoidea</taxon>
        <taxon>Ixodidae</taxon>
        <taxon>Rhipicephalinae</taxon>
        <taxon>Rhipicephalus</taxon>
        <taxon>Rhipicephalus</taxon>
    </lineage>
</organism>
<keyword evidence="8" id="KW-1185">Reference proteome</keyword>
<accession>A0A9D4SUL9</accession>
<dbReference type="Gene3D" id="1.10.30.10">
    <property type="entry name" value="High mobility group box domain"/>
    <property type="match status" value="1"/>
</dbReference>
<evidence type="ECO:0000256" key="4">
    <source>
        <dbReference type="PROSITE-ProRule" id="PRU00267"/>
    </source>
</evidence>
<dbReference type="PANTHER" id="PTHR45781:SF1">
    <property type="entry name" value="HMG BOX DOMAIN-CONTAINING PROTEIN"/>
    <property type="match status" value="1"/>
</dbReference>
<dbReference type="VEuPathDB" id="VectorBase:RSAN_040177"/>
<dbReference type="InterPro" id="IPR036910">
    <property type="entry name" value="HMG_box_dom_sf"/>
</dbReference>
<dbReference type="InterPro" id="IPR009071">
    <property type="entry name" value="HMG_box_dom"/>
</dbReference>
<reference evidence="7" key="1">
    <citation type="journal article" date="2020" name="Cell">
        <title>Large-Scale Comparative Analyses of Tick Genomes Elucidate Their Genetic Diversity and Vector Capacities.</title>
        <authorList>
            <consortium name="Tick Genome and Microbiome Consortium (TIGMIC)"/>
            <person name="Jia N."/>
            <person name="Wang J."/>
            <person name="Shi W."/>
            <person name="Du L."/>
            <person name="Sun Y."/>
            <person name="Zhan W."/>
            <person name="Jiang J.F."/>
            <person name="Wang Q."/>
            <person name="Zhang B."/>
            <person name="Ji P."/>
            <person name="Bell-Sakyi L."/>
            <person name="Cui X.M."/>
            <person name="Yuan T.T."/>
            <person name="Jiang B.G."/>
            <person name="Yang W.F."/>
            <person name="Lam T.T."/>
            <person name="Chang Q.C."/>
            <person name="Ding S.J."/>
            <person name="Wang X.J."/>
            <person name="Zhu J.G."/>
            <person name="Ruan X.D."/>
            <person name="Zhao L."/>
            <person name="Wei J.T."/>
            <person name="Ye R.Z."/>
            <person name="Que T.C."/>
            <person name="Du C.H."/>
            <person name="Zhou Y.H."/>
            <person name="Cheng J.X."/>
            <person name="Dai P.F."/>
            <person name="Guo W.B."/>
            <person name="Han X.H."/>
            <person name="Huang E.J."/>
            <person name="Li L.F."/>
            <person name="Wei W."/>
            <person name="Gao Y.C."/>
            <person name="Liu J.Z."/>
            <person name="Shao H.Z."/>
            <person name="Wang X."/>
            <person name="Wang C.C."/>
            <person name="Yang T.C."/>
            <person name="Huo Q.B."/>
            <person name="Li W."/>
            <person name="Chen H.Y."/>
            <person name="Chen S.E."/>
            <person name="Zhou L.G."/>
            <person name="Ni X.B."/>
            <person name="Tian J.H."/>
            <person name="Sheng Y."/>
            <person name="Liu T."/>
            <person name="Pan Y.S."/>
            <person name="Xia L.Y."/>
            <person name="Li J."/>
            <person name="Zhao F."/>
            <person name="Cao W.C."/>
        </authorList>
    </citation>
    <scope>NUCLEOTIDE SEQUENCE</scope>
    <source>
        <strain evidence="7">Rsan-2018</strain>
    </source>
</reference>
<dbReference type="CDD" id="cd21995">
    <property type="entry name" value="HMG-box_TOX-like"/>
    <property type="match status" value="1"/>
</dbReference>
<dbReference type="AlphaFoldDB" id="A0A9D4SUL9"/>
<protein>
    <recommendedName>
        <fullName evidence="6">HMG box domain-containing protein</fullName>
    </recommendedName>
</protein>
<evidence type="ECO:0000313" key="7">
    <source>
        <dbReference type="EMBL" id="KAH7947762.1"/>
    </source>
</evidence>
<feature type="region of interest" description="Disordered" evidence="5">
    <location>
        <begin position="65"/>
        <end position="93"/>
    </location>
</feature>
<feature type="region of interest" description="Disordered" evidence="5">
    <location>
        <begin position="215"/>
        <end position="280"/>
    </location>
</feature>
<evidence type="ECO:0000256" key="3">
    <source>
        <dbReference type="ARBA" id="ARBA00023242"/>
    </source>
</evidence>
<dbReference type="Pfam" id="PF00505">
    <property type="entry name" value="HMG_box"/>
    <property type="match status" value="1"/>
</dbReference>
<proteinExistence type="predicted"/>
<reference evidence="7" key="2">
    <citation type="submission" date="2021-09" db="EMBL/GenBank/DDBJ databases">
        <authorList>
            <person name="Jia N."/>
            <person name="Wang J."/>
            <person name="Shi W."/>
            <person name="Du L."/>
            <person name="Sun Y."/>
            <person name="Zhan W."/>
            <person name="Jiang J."/>
            <person name="Wang Q."/>
            <person name="Zhang B."/>
            <person name="Ji P."/>
            <person name="Sakyi L.B."/>
            <person name="Cui X."/>
            <person name="Yuan T."/>
            <person name="Jiang B."/>
            <person name="Yang W."/>
            <person name="Lam T.T.-Y."/>
            <person name="Chang Q."/>
            <person name="Ding S."/>
            <person name="Wang X."/>
            <person name="Zhu J."/>
            <person name="Ruan X."/>
            <person name="Zhao L."/>
            <person name="Wei J."/>
            <person name="Que T."/>
            <person name="Du C."/>
            <person name="Cheng J."/>
            <person name="Dai P."/>
            <person name="Han X."/>
            <person name="Huang E."/>
            <person name="Gao Y."/>
            <person name="Liu J."/>
            <person name="Shao H."/>
            <person name="Ye R."/>
            <person name="Li L."/>
            <person name="Wei W."/>
            <person name="Wang X."/>
            <person name="Wang C."/>
            <person name="Huo Q."/>
            <person name="Li W."/>
            <person name="Guo W."/>
            <person name="Chen H."/>
            <person name="Chen S."/>
            <person name="Zhou L."/>
            <person name="Zhou L."/>
            <person name="Ni X."/>
            <person name="Tian J."/>
            <person name="Zhou Y."/>
            <person name="Sheng Y."/>
            <person name="Liu T."/>
            <person name="Pan Y."/>
            <person name="Xia L."/>
            <person name="Li J."/>
            <person name="Zhao F."/>
            <person name="Cao W."/>
        </authorList>
    </citation>
    <scope>NUCLEOTIDE SEQUENCE</scope>
    <source>
        <strain evidence="7">Rsan-2018</strain>
        <tissue evidence="7">Larvae</tissue>
    </source>
</reference>
<comment type="caution">
    <text evidence="7">The sequence shown here is derived from an EMBL/GenBank/DDBJ whole genome shotgun (WGS) entry which is preliminary data.</text>
</comment>
<evidence type="ECO:0000256" key="2">
    <source>
        <dbReference type="ARBA" id="ARBA00023125"/>
    </source>
</evidence>
<feature type="compositionally biased region" description="Low complexity" evidence="5">
    <location>
        <begin position="238"/>
        <end position="249"/>
    </location>
</feature>
<evidence type="ECO:0000256" key="5">
    <source>
        <dbReference type="SAM" id="MobiDB-lite"/>
    </source>
</evidence>
<keyword evidence="2 4" id="KW-0238">DNA-binding</keyword>